<dbReference type="Proteomes" id="UP000003781">
    <property type="component" value="Unassembled WGS sequence"/>
</dbReference>
<gene>
    <name evidence="1" type="ORF">CY0110_30780</name>
</gene>
<dbReference type="AlphaFoldDB" id="A3IVW9"/>
<dbReference type="eggNOG" id="COG3316">
    <property type="taxonomic scope" value="Bacteria"/>
</dbReference>
<accession>A3IVW9</accession>
<sequence>MIIQSKLQIPSYLIPFQQKLFHYLETETAKAPSQTLLATSDILESIFGRYKYFSQRCPIKELRSLLLTIPLTTIDLTDQFIKEALTTVNSSDLSQWIHDVFGQSDLSKRRILFSQ</sequence>
<organism evidence="1 2">
    <name type="scientific">Crocosphaera chwakensis CCY0110</name>
    <dbReference type="NCBI Taxonomy" id="391612"/>
    <lineage>
        <taxon>Bacteria</taxon>
        <taxon>Bacillati</taxon>
        <taxon>Cyanobacteriota</taxon>
        <taxon>Cyanophyceae</taxon>
        <taxon>Oscillatoriophycideae</taxon>
        <taxon>Chroococcales</taxon>
        <taxon>Aphanothecaceae</taxon>
        <taxon>Crocosphaera</taxon>
        <taxon>Crocosphaera chwakensis</taxon>
    </lineage>
</organism>
<evidence type="ECO:0000313" key="1">
    <source>
        <dbReference type="EMBL" id="EAZ89355.1"/>
    </source>
</evidence>
<evidence type="ECO:0000313" key="2">
    <source>
        <dbReference type="Proteomes" id="UP000003781"/>
    </source>
</evidence>
<reference evidence="1 2" key="1">
    <citation type="submission" date="2007-03" db="EMBL/GenBank/DDBJ databases">
        <authorList>
            <person name="Stal L."/>
            <person name="Ferriera S."/>
            <person name="Johnson J."/>
            <person name="Kravitz S."/>
            <person name="Beeson K."/>
            <person name="Sutton G."/>
            <person name="Rogers Y.-H."/>
            <person name="Friedman R."/>
            <person name="Frazier M."/>
            <person name="Venter J.C."/>
        </authorList>
    </citation>
    <scope>NUCLEOTIDE SEQUENCE [LARGE SCALE GENOMIC DNA]</scope>
    <source>
        <strain evidence="1 2">CCY0110</strain>
    </source>
</reference>
<comment type="caution">
    <text evidence="1">The sequence shown here is derived from an EMBL/GenBank/DDBJ whole genome shotgun (WGS) entry which is preliminary data.</text>
</comment>
<keyword evidence="2" id="KW-1185">Reference proteome</keyword>
<proteinExistence type="predicted"/>
<dbReference type="RefSeq" id="WP_008277529.1">
    <property type="nucleotide sequence ID" value="NZ_AAXW01000046.1"/>
</dbReference>
<name>A3IVW9_9CHRO</name>
<dbReference type="EMBL" id="AAXW01000046">
    <property type="protein sequence ID" value="EAZ89355.1"/>
    <property type="molecule type" value="Genomic_DNA"/>
</dbReference>
<protein>
    <submittedName>
        <fullName evidence="1">Uncharacterized protein</fullName>
    </submittedName>
</protein>